<sequence>MKGGGWVSANEGVITEFRETQNSARKTRALHGGRGYLGVDGITRRVMNTVRGGIHG</sequence>
<name>A0A7W7YGK9_9BACT</name>
<dbReference type="AlphaFoldDB" id="A0A7W7YGK9"/>
<protein>
    <submittedName>
        <fullName evidence="1">Uncharacterized protein</fullName>
    </submittedName>
</protein>
<keyword evidence="2" id="KW-1185">Reference proteome</keyword>
<proteinExistence type="predicted"/>
<accession>A0A7W7YGK9</accession>
<dbReference type="Proteomes" id="UP000534294">
    <property type="component" value="Unassembled WGS sequence"/>
</dbReference>
<organism evidence="1 2">
    <name type="scientific">Prosthecobacter dejongeii</name>
    <dbReference type="NCBI Taxonomy" id="48465"/>
    <lineage>
        <taxon>Bacteria</taxon>
        <taxon>Pseudomonadati</taxon>
        <taxon>Verrucomicrobiota</taxon>
        <taxon>Verrucomicrobiia</taxon>
        <taxon>Verrucomicrobiales</taxon>
        <taxon>Verrucomicrobiaceae</taxon>
        <taxon>Prosthecobacter</taxon>
    </lineage>
</organism>
<comment type="caution">
    <text evidence="1">The sequence shown here is derived from an EMBL/GenBank/DDBJ whole genome shotgun (WGS) entry which is preliminary data.</text>
</comment>
<evidence type="ECO:0000313" key="1">
    <source>
        <dbReference type="EMBL" id="MBB5035806.1"/>
    </source>
</evidence>
<reference evidence="1 2" key="1">
    <citation type="submission" date="2020-08" db="EMBL/GenBank/DDBJ databases">
        <title>Genomic Encyclopedia of Type Strains, Phase IV (KMG-IV): sequencing the most valuable type-strain genomes for metagenomic binning, comparative biology and taxonomic classification.</title>
        <authorList>
            <person name="Goeker M."/>
        </authorList>
    </citation>
    <scope>NUCLEOTIDE SEQUENCE [LARGE SCALE GENOMIC DNA]</scope>
    <source>
        <strain evidence="1 2">DSM 12251</strain>
    </source>
</reference>
<gene>
    <name evidence="1" type="ORF">HNQ64_000040</name>
</gene>
<dbReference type="EMBL" id="JACHIF010000001">
    <property type="protein sequence ID" value="MBB5035806.1"/>
    <property type="molecule type" value="Genomic_DNA"/>
</dbReference>
<evidence type="ECO:0000313" key="2">
    <source>
        <dbReference type="Proteomes" id="UP000534294"/>
    </source>
</evidence>